<protein>
    <recommendedName>
        <fullName evidence="4">Protection of telomeres protein 1</fullName>
    </recommendedName>
</protein>
<keyword evidence="8" id="KW-0539">Nucleus</keyword>
<dbReference type="RefSeq" id="XP_013342972.1">
    <property type="nucleotide sequence ID" value="XM_013487518.1"/>
</dbReference>
<evidence type="ECO:0000256" key="3">
    <source>
        <dbReference type="ARBA" id="ARBA00008442"/>
    </source>
</evidence>
<dbReference type="EMBL" id="KL584762">
    <property type="protein sequence ID" value="KEQ94475.1"/>
    <property type="molecule type" value="Genomic_DNA"/>
</dbReference>
<gene>
    <name evidence="12" type="ORF">AUEXF2481DRAFT_80708</name>
</gene>
<dbReference type="Pfam" id="PF02765">
    <property type="entry name" value="POT1"/>
    <property type="match status" value="1"/>
</dbReference>
<feature type="region of interest" description="Disordered" evidence="9">
    <location>
        <begin position="367"/>
        <end position="404"/>
    </location>
</feature>
<feature type="domain" description="Telomeric single stranded DNA binding POT1/Cdc13" evidence="10">
    <location>
        <begin position="27"/>
        <end position="125"/>
    </location>
</feature>
<dbReference type="FunFam" id="2.40.50.140:FF:000303">
    <property type="entry name" value="Protection of telomeres protein 1"/>
    <property type="match status" value="1"/>
</dbReference>
<dbReference type="PANTHER" id="PTHR14513:SF0">
    <property type="entry name" value="PROTECTION OF TELOMERES PROTEIN 1"/>
    <property type="match status" value="1"/>
</dbReference>
<evidence type="ECO:0000313" key="12">
    <source>
        <dbReference type="EMBL" id="KEQ94475.1"/>
    </source>
</evidence>
<evidence type="ECO:0000256" key="2">
    <source>
        <dbReference type="ARBA" id="ARBA00004574"/>
    </source>
</evidence>
<organism evidence="12 13">
    <name type="scientific">Aureobasidium subglaciale (strain EXF-2481)</name>
    <name type="common">Aureobasidium pullulans var. subglaciale</name>
    <dbReference type="NCBI Taxonomy" id="1043005"/>
    <lineage>
        <taxon>Eukaryota</taxon>
        <taxon>Fungi</taxon>
        <taxon>Dikarya</taxon>
        <taxon>Ascomycota</taxon>
        <taxon>Pezizomycotina</taxon>
        <taxon>Dothideomycetes</taxon>
        <taxon>Dothideomycetidae</taxon>
        <taxon>Dothideales</taxon>
        <taxon>Saccotheciaceae</taxon>
        <taxon>Aureobasidium</taxon>
    </lineage>
</organism>
<dbReference type="GeneID" id="25371597"/>
<dbReference type="PANTHER" id="PTHR14513">
    <property type="entry name" value="PROTECTION OF TELOMERES 1"/>
    <property type="match status" value="1"/>
</dbReference>
<evidence type="ECO:0000256" key="7">
    <source>
        <dbReference type="ARBA" id="ARBA00023125"/>
    </source>
</evidence>
<evidence type="ECO:0000259" key="10">
    <source>
        <dbReference type="Pfam" id="PF02765"/>
    </source>
</evidence>
<feature type="compositionally biased region" description="Basic residues" evidence="9">
    <location>
        <begin position="377"/>
        <end position="389"/>
    </location>
</feature>
<dbReference type="InterPro" id="IPR028389">
    <property type="entry name" value="POT1"/>
</dbReference>
<dbReference type="GO" id="GO:0032210">
    <property type="term" value="P:regulation of telomere maintenance via telomerase"/>
    <property type="evidence" value="ECO:0007669"/>
    <property type="project" value="TreeGrafter"/>
</dbReference>
<dbReference type="Pfam" id="PF16686">
    <property type="entry name" value="POT1PC"/>
    <property type="match status" value="1"/>
</dbReference>
<keyword evidence="6" id="KW-0779">Telomere</keyword>
<dbReference type="GO" id="GO:0098505">
    <property type="term" value="F:G-rich strand telomeric DNA binding"/>
    <property type="evidence" value="ECO:0007669"/>
    <property type="project" value="TreeGrafter"/>
</dbReference>
<evidence type="ECO:0000256" key="1">
    <source>
        <dbReference type="ARBA" id="ARBA00004123"/>
    </source>
</evidence>
<dbReference type="InterPro" id="IPR011564">
    <property type="entry name" value="Telomer_end-bd_POT1/Cdc13"/>
</dbReference>
<evidence type="ECO:0000313" key="13">
    <source>
        <dbReference type="Proteomes" id="UP000030641"/>
    </source>
</evidence>
<dbReference type="SUPFAM" id="SSF50249">
    <property type="entry name" value="Nucleic acid-binding proteins"/>
    <property type="match status" value="2"/>
</dbReference>
<dbReference type="STRING" id="1043005.A0A074Y9M6"/>
<evidence type="ECO:0000256" key="4">
    <source>
        <dbReference type="ARBA" id="ARBA00015253"/>
    </source>
</evidence>
<dbReference type="GO" id="GO:0016233">
    <property type="term" value="P:telomere capping"/>
    <property type="evidence" value="ECO:0007669"/>
    <property type="project" value="TreeGrafter"/>
</dbReference>
<feature type="compositionally biased region" description="Basic and acidic residues" evidence="9">
    <location>
        <begin position="367"/>
        <end position="376"/>
    </location>
</feature>
<reference evidence="12 13" key="1">
    <citation type="journal article" date="2014" name="BMC Genomics">
        <title>Genome sequencing of four Aureobasidium pullulans varieties: biotechnological potential, stress tolerance, and description of new species.</title>
        <authorList>
            <person name="Gostin Ar C."/>
            <person name="Ohm R.A."/>
            <person name="Kogej T."/>
            <person name="Sonjak S."/>
            <person name="Turk M."/>
            <person name="Zajc J."/>
            <person name="Zalar P."/>
            <person name="Grube M."/>
            <person name="Sun H."/>
            <person name="Han J."/>
            <person name="Sharma A."/>
            <person name="Chiniquy J."/>
            <person name="Ngan C.Y."/>
            <person name="Lipzen A."/>
            <person name="Barry K."/>
            <person name="Grigoriev I.V."/>
            <person name="Gunde-Cimerman N."/>
        </authorList>
    </citation>
    <scope>NUCLEOTIDE SEQUENCE [LARGE SCALE GENOMIC DNA]</scope>
    <source>
        <strain evidence="12 13">EXF-2481</strain>
    </source>
</reference>
<evidence type="ECO:0000256" key="9">
    <source>
        <dbReference type="SAM" id="MobiDB-lite"/>
    </source>
</evidence>
<proteinExistence type="inferred from homology"/>
<dbReference type="HOGENOM" id="CLU_016663_1_0_1"/>
<keyword evidence="5" id="KW-0158">Chromosome</keyword>
<dbReference type="InterPro" id="IPR012340">
    <property type="entry name" value="NA-bd_OB-fold"/>
</dbReference>
<accession>A0A074Y9M6</accession>
<dbReference type="Gene3D" id="2.40.50.140">
    <property type="entry name" value="Nucleic acid-binding proteins"/>
    <property type="match status" value="2"/>
</dbReference>
<dbReference type="GO" id="GO:0010521">
    <property type="term" value="F:telomerase inhibitor activity"/>
    <property type="evidence" value="ECO:0007669"/>
    <property type="project" value="TreeGrafter"/>
</dbReference>
<comment type="similarity">
    <text evidence="3">Belongs to the telombin family.</text>
</comment>
<dbReference type="GO" id="GO:0000783">
    <property type="term" value="C:nuclear telomere cap complex"/>
    <property type="evidence" value="ECO:0007669"/>
    <property type="project" value="TreeGrafter"/>
</dbReference>
<evidence type="ECO:0000256" key="6">
    <source>
        <dbReference type="ARBA" id="ARBA00022895"/>
    </source>
</evidence>
<keyword evidence="7" id="KW-0238">DNA-binding</keyword>
<dbReference type="Proteomes" id="UP000030641">
    <property type="component" value="Unassembled WGS sequence"/>
</dbReference>
<dbReference type="OMA" id="WEPHASF"/>
<comment type="subcellular location">
    <subcellularLocation>
        <location evidence="2">Chromosome</location>
        <location evidence="2">Telomere</location>
    </subcellularLocation>
    <subcellularLocation>
        <location evidence="1">Nucleus</location>
    </subcellularLocation>
</comment>
<evidence type="ECO:0000259" key="11">
    <source>
        <dbReference type="Pfam" id="PF16686"/>
    </source>
</evidence>
<name>A0A074Y9M6_AURSE</name>
<sequence>MALSRPNTIRSLADAFNACKDGQPLWSVNLMGTVVDKLDPTKNEKTGDLQMTFTINDSTRLLKARFFGELPPIQSLGDIILIRNCKVMFIRNTSEILIGNEKKTTSTFVFQPDNLPREEAYMQSFYGGQNLPYLRQVPQGSHTTPSKDEQMYAIGLMRLSLPALVTAAASKATSLPDRPAASRTGGPPKVKANKLRLIQSVGYDQYCDLVVEVVKKFPDSYGNMELYVTDYTSNNLLYDYPAPNDADAEDDYNRDGDIYEYVSNVTGKRKNWSGPSGRHTLKIDLRPPHAGFARDKVKEGDFVMLSNVRIKKSNAGKMEGNLWEDGRYPDKVCVHQLRNGSEELKTLRNRRENYWAHLNKATLKRQLEEQAKEKSRNKAKKPKKKGKKAKTLDRDADRTASGSSAIANNKHVTCVGPEHDISTIGDIQSMIHSYKSRSGREFTTPLNVCYKVRTRVVDFWPPLLEDFARLVRIDQGSGDASDDGTGTISPSSQKWQWDFYLLLEDFKSHQSGQTPAQQWVHVDHMGAQYLLGIEEDATDLRHETQTLAQLREQMAVLWGNLEELKTDATAKHQPYPPDPLVVAEGMELSNLPFHCCIEEYGQELDEADIGSDEAFGYMTVYAIFGTRIFSGRRNE</sequence>
<evidence type="ECO:0000256" key="8">
    <source>
        <dbReference type="ARBA" id="ARBA00023242"/>
    </source>
</evidence>
<dbReference type="AlphaFoldDB" id="A0A074Y9M6"/>
<dbReference type="OrthoDB" id="2186770at2759"/>
<feature type="domain" description="Protection of telomeres protein 1 ssDNA-binding" evidence="11">
    <location>
        <begin position="198"/>
        <end position="356"/>
    </location>
</feature>
<dbReference type="InterPro" id="IPR032042">
    <property type="entry name" value="POT1PC"/>
</dbReference>
<dbReference type="InParanoid" id="A0A074Y9M6"/>
<keyword evidence="13" id="KW-1185">Reference proteome</keyword>
<evidence type="ECO:0000256" key="5">
    <source>
        <dbReference type="ARBA" id="ARBA00022454"/>
    </source>
</evidence>